<dbReference type="Proteomes" id="UP000011980">
    <property type="component" value="Unassembled WGS sequence"/>
</dbReference>
<evidence type="ECO:0000313" key="2">
    <source>
        <dbReference type="Proteomes" id="UP000011980"/>
    </source>
</evidence>
<comment type="caution">
    <text evidence="1">The sequence shown here is derived from an EMBL/GenBank/DDBJ whole genome shotgun (WGS) entry which is preliminary data.</text>
</comment>
<protein>
    <submittedName>
        <fullName evidence="1">Uncharacterized protein</fullName>
    </submittedName>
</protein>
<proteinExistence type="predicted"/>
<dbReference type="EMBL" id="ANCE01000021">
    <property type="protein sequence ID" value="EMK25987.1"/>
    <property type="molecule type" value="Genomic_DNA"/>
</dbReference>
<evidence type="ECO:0000313" key="1">
    <source>
        <dbReference type="EMBL" id="EMK25987.1"/>
    </source>
</evidence>
<accession>M6FG33</accession>
<gene>
    <name evidence="1" type="ORF">LEP1GSC008_4604</name>
</gene>
<dbReference type="PATRIC" id="fig|1240687.3.peg.343"/>
<sequence>MALYGSRSRYVLCIAKMIGQNLTEAFIKFSSVEEIWKSQSYFSK</sequence>
<organism evidence="1 2">
    <name type="scientific">Leptospira kirschneri serovar Bulgarica str. Nikolaevo</name>
    <dbReference type="NCBI Taxonomy" id="1240687"/>
    <lineage>
        <taxon>Bacteria</taxon>
        <taxon>Pseudomonadati</taxon>
        <taxon>Spirochaetota</taxon>
        <taxon>Spirochaetia</taxon>
        <taxon>Leptospirales</taxon>
        <taxon>Leptospiraceae</taxon>
        <taxon>Leptospira</taxon>
    </lineage>
</organism>
<name>M6FG33_9LEPT</name>
<reference evidence="1 2" key="1">
    <citation type="submission" date="2013-01" db="EMBL/GenBank/DDBJ databases">
        <authorList>
            <person name="Harkins D.M."/>
            <person name="Durkin A.S."/>
            <person name="Brinkac L.M."/>
            <person name="Haft D.H."/>
            <person name="Selengut J.D."/>
            <person name="Sanka R."/>
            <person name="DePew J."/>
            <person name="Purushe J."/>
            <person name="Galloway R.L."/>
            <person name="Vinetz J.M."/>
            <person name="Sutton G.G."/>
            <person name="Nierman W.C."/>
            <person name="Fouts D.E."/>
        </authorList>
    </citation>
    <scope>NUCLEOTIDE SEQUENCE [LARGE SCALE GENOMIC DNA]</scope>
    <source>
        <strain evidence="1 2">Nikolaevo</strain>
    </source>
</reference>
<dbReference type="AlphaFoldDB" id="M6FG33"/>